<sequence>CHLWSKIVLLAEWIVKMGVTTVIAILAWFGVQWYLTNQQKHKEDVAFAVDKVVDLTKTRKFLAVEQMKKELSSSGFSKDAITEAFNVASRDSRINLDSINNIAGLRWVGETSTSSLSTPWISDRGEADRSISSYVLPPTACLKIRGMFTPARKIMNDEDIMQLVDTILEKSTGNRIIHVVVDRKSPDGIVYLRCLTRSDAGGVFKNLNCSMYEGRPISIKFVRESRYDEKFPDSAKCTRPLRPSSQK</sequence>
<dbReference type="InterPro" id="IPR012677">
    <property type="entry name" value="Nucleotide-bd_a/b_plait_sf"/>
</dbReference>
<dbReference type="EMBL" id="GBHO01014299">
    <property type="protein sequence ID" value="JAG29305.1"/>
    <property type="molecule type" value="Transcribed_RNA"/>
</dbReference>
<evidence type="ECO:0000256" key="1">
    <source>
        <dbReference type="SAM" id="Phobius"/>
    </source>
</evidence>
<dbReference type="Gene3D" id="3.30.70.330">
    <property type="match status" value="1"/>
</dbReference>
<organism evidence="2">
    <name type="scientific">Lygus hesperus</name>
    <name type="common">Western plant bug</name>
    <dbReference type="NCBI Taxonomy" id="30085"/>
    <lineage>
        <taxon>Eukaryota</taxon>
        <taxon>Metazoa</taxon>
        <taxon>Ecdysozoa</taxon>
        <taxon>Arthropoda</taxon>
        <taxon>Hexapoda</taxon>
        <taxon>Insecta</taxon>
        <taxon>Pterygota</taxon>
        <taxon>Neoptera</taxon>
        <taxon>Paraneoptera</taxon>
        <taxon>Hemiptera</taxon>
        <taxon>Heteroptera</taxon>
        <taxon>Panheteroptera</taxon>
        <taxon>Cimicomorpha</taxon>
        <taxon>Miridae</taxon>
        <taxon>Mirini</taxon>
        <taxon>Lygus</taxon>
    </lineage>
</organism>
<accession>A0A0A9YIF5</accession>
<keyword evidence="1" id="KW-0472">Membrane</keyword>
<reference evidence="2" key="2">
    <citation type="submission" date="2014-07" db="EMBL/GenBank/DDBJ databases">
        <authorList>
            <person name="Hull J."/>
        </authorList>
    </citation>
    <scope>NUCLEOTIDE SEQUENCE</scope>
</reference>
<reference evidence="2" key="1">
    <citation type="journal article" date="2014" name="PLoS ONE">
        <title>Transcriptome-Based Identification of ABC Transporters in the Western Tarnished Plant Bug Lygus hesperus.</title>
        <authorList>
            <person name="Hull J.J."/>
            <person name="Chaney K."/>
            <person name="Geib S.M."/>
            <person name="Fabrick J.A."/>
            <person name="Brent C.S."/>
            <person name="Walsh D."/>
            <person name="Lavine L.C."/>
        </authorList>
    </citation>
    <scope>NUCLEOTIDE SEQUENCE</scope>
</reference>
<name>A0A0A9YIF5_LYGHE</name>
<gene>
    <name evidence="2" type="primary">Lemd3</name>
    <name evidence="2" type="ORF">CM83_65237</name>
</gene>
<protein>
    <submittedName>
        <fullName evidence="2">Inner nuclear membrane protein Man1</fullName>
    </submittedName>
</protein>
<dbReference type="GO" id="GO:0006998">
    <property type="term" value="P:nuclear envelope organization"/>
    <property type="evidence" value="ECO:0007669"/>
    <property type="project" value="TreeGrafter"/>
</dbReference>
<dbReference type="AlphaFoldDB" id="A0A0A9YIF5"/>
<dbReference type="PANTHER" id="PTHR13428:SF12">
    <property type="entry name" value="INNER NUCLEAR MEMBRANE PROTEIN MAN1"/>
    <property type="match status" value="1"/>
</dbReference>
<proteinExistence type="predicted"/>
<keyword evidence="1" id="KW-0812">Transmembrane</keyword>
<feature type="transmembrane region" description="Helical" evidence="1">
    <location>
        <begin position="13"/>
        <end position="35"/>
    </location>
</feature>
<dbReference type="GO" id="GO:0030514">
    <property type="term" value="P:negative regulation of BMP signaling pathway"/>
    <property type="evidence" value="ECO:0007669"/>
    <property type="project" value="TreeGrafter"/>
</dbReference>
<evidence type="ECO:0000313" key="2">
    <source>
        <dbReference type="EMBL" id="JAG29305.1"/>
    </source>
</evidence>
<keyword evidence="1" id="KW-1133">Transmembrane helix</keyword>
<feature type="non-terminal residue" evidence="2">
    <location>
        <position position="1"/>
    </location>
</feature>
<dbReference type="InterPro" id="IPR052277">
    <property type="entry name" value="INM_ESCRT-Associated"/>
</dbReference>
<dbReference type="GO" id="GO:0031490">
    <property type="term" value="F:chromatin DNA binding"/>
    <property type="evidence" value="ECO:0007669"/>
    <property type="project" value="TreeGrafter"/>
</dbReference>
<dbReference type="PANTHER" id="PTHR13428">
    <property type="entry name" value="INNER NUCLEAR MEMBRANE PROTEIN MAN1 LEM DOMAIN CONTAINING PROTEIN"/>
    <property type="match status" value="1"/>
</dbReference>